<protein>
    <submittedName>
        <fullName evidence="1">Uncharacterized protein</fullName>
    </submittedName>
</protein>
<organism evidence="1 2">
    <name type="scientific">Sphingomonas xinjiangensis</name>
    <dbReference type="NCBI Taxonomy" id="643568"/>
    <lineage>
        <taxon>Bacteria</taxon>
        <taxon>Pseudomonadati</taxon>
        <taxon>Pseudomonadota</taxon>
        <taxon>Alphaproteobacteria</taxon>
        <taxon>Sphingomonadales</taxon>
        <taxon>Sphingomonadaceae</taxon>
        <taxon>Sphingomonas</taxon>
    </lineage>
</organism>
<dbReference type="EMBL" id="JACIJF010000017">
    <property type="protein sequence ID" value="MBB5712411.1"/>
    <property type="molecule type" value="Genomic_DNA"/>
</dbReference>
<proteinExistence type="predicted"/>
<evidence type="ECO:0000313" key="1">
    <source>
        <dbReference type="EMBL" id="MBB5712411.1"/>
    </source>
</evidence>
<reference evidence="1 2" key="1">
    <citation type="submission" date="2020-08" db="EMBL/GenBank/DDBJ databases">
        <title>Genomic Encyclopedia of Type Strains, Phase IV (KMG-IV): sequencing the most valuable type-strain genomes for metagenomic binning, comparative biology and taxonomic classification.</title>
        <authorList>
            <person name="Goeker M."/>
        </authorList>
    </citation>
    <scope>NUCLEOTIDE SEQUENCE [LARGE SCALE GENOMIC DNA]</scope>
    <source>
        <strain evidence="1 2">DSM 26736</strain>
    </source>
</reference>
<name>A0A840YRW1_9SPHN</name>
<gene>
    <name evidence="1" type="ORF">FHT02_003670</name>
</gene>
<comment type="caution">
    <text evidence="1">The sequence shown here is derived from an EMBL/GenBank/DDBJ whole genome shotgun (WGS) entry which is preliminary data.</text>
</comment>
<evidence type="ECO:0000313" key="2">
    <source>
        <dbReference type="Proteomes" id="UP000527143"/>
    </source>
</evidence>
<dbReference type="AlphaFoldDB" id="A0A840YRW1"/>
<accession>A0A840YRW1</accession>
<sequence length="66" mass="7283">MNNANDLARELERVQRLTADLHDPTSRAALSLYARDIETSLNLTRRATACAKYVLAVHHGPLLAIA</sequence>
<dbReference type="Proteomes" id="UP000527143">
    <property type="component" value="Unassembled WGS sequence"/>
</dbReference>
<keyword evidence="2" id="KW-1185">Reference proteome</keyword>